<dbReference type="InterPro" id="IPR027417">
    <property type="entry name" value="P-loop_NTPase"/>
</dbReference>
<organism evidence="1 2">
    <name type="scientific">Xylanimonas allomyrinae</name>
    <dbReference type="NCBI Taxonomy" id="2509459"/>
    <lineage>
        <taxon>Bacteria</taxon>
        <taxon>Bacillati</taxon>
        <taxon>Actinomycetota</taxon>
        <taxon>Actinomycetes</taxon>
        <taxon>Micrococcales</taxon>
        <taxon>Promicromonosporaceae</taxon>
        <taxon>Xylanimonas</taxon>
    </lineage>
</organism>
<keyword evidence="2" id="KW-1185">Reference proteome</keyword>
<gene>
    <name evidence="1" type="ORF">ET495_08030</name>
</gene>
<dbReference type="KEGG" id="xyl:ET495_08030"/>
<sequence length="255" mass="26574">MAVIALCSASGSPGVTTTAVALAWNWHRPVWLVDADPVGGSAILAGIFRGMREYEAGLVELALSPLDTADALLDVGQPVEGTSVTFVPGPRSRAQVPSLEPMWGRLGDALDDLDKGGQDVIVDAGRLGMRGSPEPLLALADLTLVVTRANLVALSAVRSWASPLAERSPAWRDPGLLVVGAGRPYPSKEVAEFLGLPVVASVHDDARAAGVYHSGLAPERKWATGTYARSVRGAADAITSRIARGRAELLEGVTS</sequence>
<evidence type="ECO:0008006" key="3">
    <source>
        <dbReference type="Google" id="ProtNLM"/>
    </source>
</evidence>
<protein>
    <recommendedName>
        <fullName evidence="3">ParA family protein</fullName>
    </recommendedName>
</protein>
<dbReference type="Proteomes" id="UP000291758">
    <property type="component" value="Chromosome"/>
</dbReference>
<dbReference type="OrthoDB" id="5243870at2"/>
<dbReference type="SUPFAM" id="SSF52540">
    <property type="entry name" value="P-loop containing nucleoside triphosphate hydrolases"/>
    <property type="match status" value="1"/>
</dbReference>
<evidence type="ECO:0000313" key="2">
    <source>
        <dbReference type="Proteomes" id="UP000291758"/>
    </source>
</evidence>
<accession>A0A4P6ELE4</accession>
<name>A0A4P6ELE4_9MICO</name>
<reference evidence="1 2" key="1">
    <citation type="submission" date="2019-01" db="EMBL/GenBank/DDBJ databases">
        <title>Genome sequencing of strain 2JSPR-7.</title>
        <authorList>
            <person name="Heo J."/>
            <person name="Kim S.-J."/>
            <person name="Kim J.-S."/>
            <person name="Hong S.-B."/>
            <person name="Kwon S.-W."/>
        </authorList>
    </citation>
    <scope>NUCLEOTIDE SEQUENCE [LARGE SCALE GENOMIC DNA]</scope>
    <source>
        <strain evidence="1 2">2JSPR-7</strain>
    </source>
</reference>
<evidence type="ECO:0000313" key="1">
    <source>
        <dbReference type="EMBL" id="QAY63195.1"/>
    </source>
</evidence>
<dbReference type="AlphaFoldDB" id="A0A4P6ELE4"/>
<proteinExistence type="predicted"/>
<dbReference type="Gene3D" id="3.40.50.300">
    <property type="entry name" value="P-loop containing nucleotide triphosphate hydrolases"/>
    <property type="match status" value="1"/>
</dbReference>
<dbReference type="EMBL" id="CP035495">
    <property type="protein sequence ID" value="QAY63195.1"/>
    <property type="molecule type" value="Genomic_DNA"/>
</dbReference>